<keyword evidence="8" id="KW-1133">Transmembrane helix</keyword>
<dbReference type="Proteomes" id="UP000076502">
    <property type="component" value="Unassembled WGS sequence"/>
</dbReference>
<evidence type="ECO:0000256" key="22">
    <source>
        <dbReference type="PROSITE-ProRule" id="PRU00282"/>
    </source>
</evidence>
<evidence type="ECO:0000256" key="10">
    <source>
        <dbReference type="ARBA" id="ARBA00023136"/>
    </source>
</evidence>
<keyword evidence="26" id="KW-1185">Reference proteome</keyword>
<comment type="catalytic activity">
    <reaction evidence="16">
        <text>N(omega)-methyl-L-arginine(in) + L-arginine(out) = N(omega)-methyl-L-arginine(out) + L-arginine(in)</text>
        <dbReference type="Rhea" id="RHEA:72803"/>
        <dbReference type="ChEBI" id="CHEBI:32682"/>
        <dbReference type="ChEBI" id="CHEBI:114953"/>
    </reaction>
</comment>
<dbReference type="GO" id="GO:0005289">
    <property type="term" value="F:high-affinity L-arginine transmembrane transporter activity"/>
    <property type="evidence" value="ECO:0007669"/>
    <property type="project" value="TreeGrafter"/>
</dbReference>
<dbReference type="PANTHER" id="PTHR45624:SF61">
    <property type="entry name" value="MITOCHONDRIAL BASIC AMINO ACIDS TRANSPORTER"/>
    <property type="match status" value="1"/>
</dbReference>
<evidence type="ECO:0000256" key="8">
    <source>
        <dbReference type="ARBA" id="ARBA00022989"/>
    </source>
</evidence>
<dbReference type="AlphaFoldDB" id="A0A154PGW5"/>
<proteinExistence type="inferred from homology"/>
<dbReference type="Gene3D" id="1.50.40.10">
    <property type="entry name" value="Mitochondrial carrier domain"/>
    <property type="match status" value="2"/>
</dbReference>
<evidence type="ECO:0000256" key="13">
    <source>
        <dbReference type="ARBA" id="ARBA00050768"/>
    </source>
</evidence>
<evidence type="ECO:0000256" key="18">
    <source>
        <dbReference type="ARBA" id="ARBA00076491"/>
    </source>
</evidence>
<evidence type="ECO:0000256" key="24">
    <source>
        <dbReference type="SAM" id="MobiDB-lite"/>
    </source>
</evidence>
<feature type="repeat" description="Solcar" evidence="22">
    <location>
        <begin position="3"/>
        <end position="87"/>
    </location>
</feature>
<comment type="subcellular location">
    <subcellularLocation>
        <location evidence="1">Mitochondrion inner membrane</location>
        <topology evidence="1">Multi-pass membrane protein</topology>
    </subcellularLocation>
</comment>
<evidence type="ECO:0000256" key="5">
    <source>
        <dbReference type="ARBA" id="ARBA00022737"/>
    </source>
</evidence>
<evidence type="ECO:0000256" key="15">
    <source>
        <dbReference type="ARBA" id="ARBA00051921"/>
    </source>
</evidence>
<evidence type="ECO:0000256" key="19">
    <source>
        <dbReference type="ARBA" id="ARBA00078745"/>
    </source>
</evidence>
<evidence type="ECO:0000256" key="20">
    <source>
        <dbReference type="ARBA" id="ARBA00079387"/>
    </source>
</evidence>
<comment type="catalytic activity">
    <reaction evidence="15">
        <text>L-ornithine(in) + L-arginine(out) = L-ornithine(out) + L-arginine(in)</text>
        <dbReference type="Rhea" id="RHEA:34991"/>
        <dbReference type="ChEBI" id="CHEBI:32682"/>
        <dbReference type="ChEBI" id="CHEBI:46911"/>
    </reaction>
</comment>
<evidence type="ECO:0000256" key="9">
    <source>
        <dbReference type="ARBA" id="ARBA00023128"/>
    </source>
</evidence>
<sequence>KMALDFFAGCVGGCAGIVVGYPLDTIKVHMQTQDYRNPRYKGNWDCFRAIFAKESVGGLYRGMTSPMAGVAVVNAIIFGVYGQTQRHIPDPDSLTSHFVAGTVAGIAQSPICSPMELVKTRIQLQANSTSRFTGPLQCLAHTYKHEGYRGMFKGLGITLLREAPSFGVYFFTYEAITKTSETEPVSTPWMLLAGGVAGTASWALTYPIDVIKSRIQANGDRYTGMIDCFRRSVRTEGYSCLYKGLSSTILRAFPTNAVTFTVVTWTFRMFGRDQARETSKRKEPETIKTVIKASDANEPFVGKWNTFPTGAALQTAIIPKFRYTAFSIMSTSDTVLGQPVALQLNGGSQTDVMYSAAEQVRGDKCHDVAERLRGNEDEESGERKVDSPDGTEHR</sequence>
<dbReference type="Pfam" id="PF00153">
    <property type="entry name" value="Mito_carr"/>
    <property type="match status" value="3"/>
</dbReference>
<keyword evidence="5" id="KW-0677">Repeat</keyword>
<evidence type="ECO:0000256" key="7">
    <source>
        <dbReference type="ARBA" id="ARBA00022970"/>
    </source>
</evidence>
<keyword evidence="10 22" id="KW-0472">Membrane</keyword>
<keyword evidence="4 22" id="KW-0812">Transmembrane</keyword>
<evidence type="ECO:0000256" key="2">
    <source>
        <dbReference type="ARBA" id="ARBA00006375"/>
    </source>
</evidence>
<protein>
    <recommendedName>
        <fullName evidence="17">Mitochondrial basic amino acids transporter</fullName>
    </recommendedName>
    <alternativeName>
        <fullName evidence="21">Carnitine/acylcarnitine translocase-like</fullName>
    </alternativeName>
    <alternativeName>
        <fullName evidence="20">Mitochondrial carnitine/acylcarnitine carrier protein CACL</fullName>
    </alternativeName>
    <alternativeName>
        <fullName evidence="19">Mitochondrial ornithine transporter 3</fullName>
    </alternativeName>
    <alternativeName>
        <fullName evidence="18">Solute carrier family 25 member 29</fullName>
    </alternativeName>
</protein>
<keyword evidence="6" id="KW-0999">Mitochondrion inner membrane</keyword>
<feature type="repeat" description="Solcar" evidence="22">
    <location>
        <begin position="185"/>
        <end position="269"/>
    </location>
</feature>
<dbReference type="EMBL" id="KQ434900">
    <property type="protein sequence ID" value="KZC11047.1"/>
    <property type="molecule type" value="Genomic_DNA"/>
</dbReference>
<feature type="repeat" description="Solcar" evidence="22">
    <location>
        <begin position="92"/>
        <end position="179"/>
    </location>
</feature>
<keyword evidence="7" id="KW-0029">Amino-acid transport</keyword>
<keyword evidence="3 23" id="KW-0813">Transport</keyword>
<dbReference type="GO" id="GO:1990575">
    <property type="term" value="P:mitochondrial L-ornithine transmembrane transport"/>
    <property type="evidence" value="ECO:0007669"/>
    <property type="project" value="UniProtKB-ARBA"/>
</dbReference>
<dbReference type="FunFam" id="1.50.40.10:FF:000037">
    <property type="entry name" value="Solute carrier family 25 member 29"/>
    <property type="match status" value="1"/>
</dbReference>
<comment type="similarity">
    <text evidence="2 23">Belongs to the mitochondrial carrier (TC 2.A.29) family.</text>
</comment>
<gene>
    <name evidence="25" type="ORF">WN55_02402</name>
</gene>
<dbReference type="InterPro" id="IPR018108">
    <property type="entry name" value="MCP_transmembrane"/>
</dbReference>
<evidence type="ECO:0000256" key="14">
    <source>
        <dbReference type="ARBA" id="ARBA00051045"/>
    </source>
</evidence>
<dbReference type="PANTHER" id="PTHR45624">
    <property type="entry name" value="MITOCHONDRIAL BASIC AMINO ACIDS TRANSPORTER-RELATED"/>
    <property type="match status" value="1"/>
</dbReference>
<dbReference type="InterPro" id="IPR050567">
    <property type="entry name" value="Mitochondrial_Carrier"/>
</dbReference>
<dbReference type="PROSITE" id="PS50920">
    <property type="entry name" value="SOLCAR"/>
    <property type="match status" value="3"/>
</dbReference>
<comment type="catalytic activity">
    <reaction evidence="12">
        <text>L-histidine(out) = L-histidine(in)</text>
        <dbReference type="Rhea" id="RHEA:72807"/>
        <dbReference type="ChEBI" id="CHEBI:57595"/>
    </reaction>
</comment>
<dbReference type="InterPro" id="IPR002067">
    <property type="entry name" value="MCP"/>
</dbReference>
<comment type="catalytic activity">
    <reaction evidence="14">
        <text>L-homoarginine(in) + L-arginine(out) = L-homoarginine(out) + L-arginine(in)</text>
        <dbReference type="Rhea" id="RHEA:72799"/>
        <dbReference type="ChEBI" id="CHEBI:32682"/>
        <dbReference type="ChEBI" id="CHEBI:143006"/>
    </reaction>
</comment>
<evidence type="ECO:0000256" key="1">
    <source>
        <dbReference type="ARBA" id="ARBA00004448"/>
    </source>
</evidence>
<dbReference type="SUPFAM" id="SSF103506">
    <property type="entry name" value="Mitochondrial carrier"/>
    <property type="match status" value="1"/>
</dbReference>
<evidence type="ECO:0000256" key="17">
    <source>
        <dbReference type="ARBA" id="ARBA00071763"/>
    </source>
</evidence>
<name>A0A154PGW5_DUFNO</name>
<keyword evidence="9" id="KW-0496">Mitochondrion</keyword>
<feature type="non-terminal residue" evidence="25">
    <location>
        <position position="1"/>
    </location>
</feature>
<organism evidence="25 26">
    <name type="scientific">Dufourea novaeangliae</name>
    <name type="common">Sweat bee</name>
    <dbReference type="NCBI Taxonomy" id="178035"/>
    <lineage>
        <taxon>Eukaryota</taxon>
        <taxon>Metazoa</taxon>
        <taxon>Ecdysozoa</taxon>
        <taxon>Arthropoda</taxon>
        <taxon>Hexapoda</taxon>
        <taxon>Insecta</taxon>
        <taxon>Pterygota</taxon>
        <taxon>Neoptera</taxon>
        <taxon>Endopterygota</taxon>
        <taxon>Hymenoptera</taxon>
        <taxon>Apocrita</taxon>
        <taxon>Aculeata</taxon>
        <taxon>Apoidea</taxon>
        <taxon>Anthophila</taxon>
        <taxon>Halictidae</taxon>
        <taxon>Rophitinae</taxon>
        <taxon>Dufourea</taxon>
    </lineage>
</organism>
<evidence type="ECO:0000256" key="16">
    <source>
        <dbReference type="ARBA" id="ARBA00052673"/>
    </source>
</evidence>
<evidence type="ECO:0000256" key="23">
    <source>
        <dbReference type="RuleBase" id="RU000488"/>
    </source>
</evidence>
<evidence type="ECO:0000313" key="25">
    <source>
        <dbReference type="EMBL" id="KZC11047.1"/>
    </source>
</evidence>
<evidence type="ECO:0000256" key="3">
    <source>
        <dbReference type="ARBA" id="ARBA00022448"/>
    </source>
</evidence>
<comment type="catalytic activity">
    <reaction evidence="13">
        <text>L-histidine(out) + L-arginine(in) = L-histidine(in) + L-arginine(out)</text>
        <dbReference type="Rhea" id="RHEA:71063"/>
        <dbReference type="ChEBI" id="CHEBI:32682"/>
        <dbReference type="ChEBI" id="CHEBI:57595"/>
    </reaction>
</comment>
<dbReference type="STRING" id="178035.A0A154PGW5"/>
<feature type="region of interest" description="Disordered" evidence="24">
    <location>
        <begin position="371"/>
        <end position="394"/>
    </location>
</feature>
<dbReference type="InterPro" id="IPR023395">
    <property type="entry name" value="MCP_dom_sf"/>
</dbReference>
<accession>A0A154PGW5</accession>
<comment type="catalytic activity">
    <reaction evidence="11">
        <text>L-lysine(out) + L-arginine(in) = L-lysine(in) + L-arginine(out)</text>
        <dbReference type="Rhea" id="RHEA:70827"/>
        <dbReference type="ChEBI" id="CHEBI:32551"/>
        <dbReference type="ChEBI" id="CHEBI:32682"/>
    </reaction>
</comment>
<evidence type="ECO:0000256" key="11">
    <source>
        <dbReference type="ARBA" id="ARBA00049090"/>
    </source>
</evidence>
<evidence type="ECO:0000256" key="21">
    <source>
        <dbReference type="ARBA" id="ARBA00080567"/>
    </source>
</evidence>
<evidence type="ECO:0000256" key="6">
    <source>
        <dbReference type="ARBA" id="ARBA00022792"/>
    </source>
</evidence>
<reference evidence="25 26" key="1">
    <citation type="submission" date="2015-07" db="EMBL/GenBank/DDBJ databases">
        <title>The genome of Dufourea novaeangliae.</title>
        <authorList>
            <person name="Pan H."/>
            <person name="Kapheim K."/>
        </authorList>
    </citation>
    <scope>NUCLEOTIDE SEQUENCE [LARGE SCALE GENOMIC DNA]</scope>
    <source>
        <strain evidence="25">0120121106</strain>
        <tissue evidence="25">Whole body</tissue>
    </source>
</reference>
<evidence type="ECO:0000256" key="12">
    <source>
        <dbReference type="ARBA" id="ARBA00050592"/>
    </source>
</evidence>
<dbReference type="OrthoDB" id="193856at2759"/>
<dbReference type="GO" id="GO:0005743">
    <property type="term" value="C:mitochondrial inner membrane"/>
    <property type="evidence" value="ECO:0007669"/>
    <property type="project" value="UniProtKB-SubCell"/>
</dbReference>
<evidence type="ECO:0000256" key="4">
    <source>
        <dbReference type="ARBA" id="ARBA00022692"/>
    </source>
</evidence>
<evidence type="ECO:0000313" key="26">
    <source>
        <dbReference type="Proteomes" id="UP000076502"/>
    </source>
</evidence>
<dbReference type="PRINTS" id="PR00926">
    <property type="entry name" value="MITOCARRIER"/>
</dbReference>